<evidence type="ECO:0000313" key="2">
    <source>
        <dbReference type="EMBL" id="OAP92788.1"/>
    </source>
</evidence>
<dbReference type="PANTHER" id="PTHR33969:SF2">
    <property type="entry name" value="SEGREGATION AND CONDENSATION PROTEIN A"/>
    <property type="match status" value="1"/>
</dbReference>
<keyword evidence="3" id="KW-1185">Reference proteome</keyword>
<name>A0A179BM40_ACIFR</name>
<dbReference type="Pfam" id="PF02616">
    <property type="entry name" value="SMC_ScpA"/>
    <property type="match status" value="1"/>
</dbReference>
<dbReference type="Proteomes" id="UP000078302">
    <property type="component" value="Unassembled WGS sequence"/>
</dbReference>
<protein>
    <recommendedName>
        <fullName evidence="1">Segregation and condensation protein A</fullName>
    </recommendedName>
</protein>
<dbReference type="RefSeq" id="WP_064218222.1">
    <property type="nucleotide sequence ID" value="NZ_LVXZ01000027.1"/>
</dbReference>
<evidence type="ECO:0000313" key="3">
    <source>
        <dbReference type="Proteomes" id="UP000078302"/>
    </source>
</evidence>
<proteinExistence type="predicted"/>
<reference evidence="2 3" key="1">
    <citation type="submission" date="2016-04" db="EMBL/GenBank/DDBJ databases">
        <title>Acidithiobacillus ferrooxidans genome sequencing and assembly.</title>
        <authorList>
            <person name="Zhou Z."/>
        </authorList>
    </citation>
    <scope>NUCLEOTIDE SEQUENCE [LARGE SCALE GENOMIC DNA]</scope>
    <source>
        <strain evidence="2 3">BY0502</strain>
    </source>
</reference>
<dbReference type="AlphaFoldDB" id="A0A179BM40"/>
<dbReference type="EMBL" id="LVXZ01000027">
    <property type="protein sequence ID" value="OAP92788.1"/>
    <property type="molecule type" value="Genomic_DNA"/>
</dbReference>
<organism evidence="2 3">
    <name type="scientific">Acidithiobacillus ferrooxidans</name>
    <name type="common">Thiobacillus ferrooxidans</name>
    <dbReference type="NCBI Taxonomy" id="920"/>
    <lineage>
        <taxon>Bacteria</taxon>
        <taxon>Pseudomonadati</taxon>
        <taxon>Pseudomonadota</taxon>
        <taxon>Acidithiobacillia</taxon>
        <taxon>Acidithiobacillales</taxon>
        <taxon>Acidithiobacillaceae</taxon>
        <taxon>Acidithiobacillus</taxon>
    </lineage>
</organism>
<dbReference type="InterPro" id="IPR003768">
    <property type="entry name" value="ScpA"/>
</dbReference>
<comment type="caution">
    <text evidence="2">The sequence shown here is derived from an EMBL/GenBank/DDBJ whole genome shotgun (WGS) entry which is preliminary data.</text>
</comment>
<accession>A0A179BM40</accession>
<sequence>MSGAVSEPSPSAPPMQVHGRRLEALPDGLFIPPGALELLLESFAGPLELLLWLIRRNRMDIRDIPVAEVTRQYLLYLHEARRRNLELAAEYLLMAAWLAEIKVRMLLPVPPAADDEDCDPRLELARRLEALATVQRQAAALHTLPQAGRDFWSVYPATHSALPLAPPLVTLADVVNAWQALLLRPARKPPLAHTLTNQHMGLRQRMMELLLHCRREPRPWSFIEILPPAVDRLTLAVSLLALLELLRQQALALIDDEEGGWRIAAVAVAEERRVIFDA</sequence>
<evidence type="ECO:0000256" key="1">
    <source>
        <dbReference type="ARBA" id="ARBA00044777"/>
    </source>
</evidence>
<gene>
    <name evidence="2" type="ORF">A4H96_03005</name>
</gene>
<dbReference type="Gene3D" id="6.10.250.2410">
    <property type="match status" value="1"/>
</dbReference>
<dbReference type="PANTHER" id="PTHR33969">
    <property type="entry name" value="SEGREGATION AND CONDENSATION PROTEIN A"/>
    <property type="match status" value="1"/>
</dbReference>
<dbReference type="OrthoDB" id="9811016at2"/>